<evidence type="ECO:0008006" key="4">
    <source>
        <dbReference type="Google" id="ProtNLM"/>
    </source>
</evidence>
<feature type="signal peptide" evidence="1">
    <location>
        <begin position="1"/>
        <end position="24"/>
    </location>
</feature>
<reference evidence="2 3" key="1">
    <citation type="submission" date="2020-07" db="EMBL/GenBank/DDBJ databases">
        <title>Moheibacter lacus sp. nov., a member of the family Flavobacteriaceae isolated from freshwater lake sediment.</title>
        <authorList>
            <person name="Liu Y."/>
        </authorList>
    </citation>
    <scope>NUCLEOTIDE SEQUENCE [LARGE SCALE GENOMIC DNA]</scope>
    <source>
        <strain evidence="2 3">BDHS18</strain>
    </source>
</reference>
<protein>
    <recommendedName>
        <fullName evidence="4">Outer membrane protein beta-barrel domain-containing protein</fullName>
    </recommendedName>
</protein>
<gene>
    <name evidence="2" type="ORF">HU137_10130</name>
</gene>
<keyword evidence="1" id="KW-0732">Signal</keyword>
<evidence type="ECO:0000256" key="1">
    <source>
        <dbReference type="SAM" id="SignalP"/>
    </source>
</evidence>
<feature type="chain" id="PRO_5032520251" description="Outer membrane protein beta-barrel domain-containing protein" evidence="1">
    <location>
        <begin position="25"/>
        <end position="182"/>
    </location>
</feature>
<proteinExistence type="predicted"/>
<accession>A0A838ZT57</accession>
<organism evidence="2 3">
    <name type="scientific">Moheibacter lacus</name>
    <dbReference type="NCBI Taxonomy" id="2745851"/>
    <lineage>
        <taxon>Bacteria</taxon>
        <taxon>Pseudomonadati</taxon>
        <taxon>Bacteroidota</taxon>
        <taxon>Flavobacteriia</taxon>
        <taxon>Flavobacteriales</taxon>
        <taxon>Weeksellaceae</taxon>
        <taxon>Moheibacter</taxon>
    </lineage>
</organism>
<keyword evidence="3" id="KW-1185">Reference proteome</keyword>
<evidence type="ECO:0000313" key="3">
    <source>
        <dbReference type="Proteomes" id="UP000552241"/>
    </source>
</evidence>
<sequence>MKKSFIILFSLLFSIIYTETKAQAFQKGTTAINAGVGVGTALGGYGKVRPAISLSVDHGIWEVGGPGVVSLGGYVGTTGYKYSDSSYNAKWNYIIVGVRGAYHYNGFENLPDLDLYAGAMVGYNIVKYTSDLDEDYFGKSYGSGIGVSGFAGARWFFTDMFGVYAELGYGVSVLNAGLTFKF</sequence>
<comment type="caution">
    <text evidence="2">The sequence shown here is derived from an EMBL/GenBank/DDBJ whole genome shotgun (WGS) entry which is preliminary data.</text>
</comment>
<dbReference type="AlphaFoldDB" id="A0A838ZT57"/>
<dbReference type="Proteomes" id="UP000552241">
    <property type="component" value="Unassembled WGS sequence"/>
</dbReference>
<dbReference type="EMBL" id="JACDZE010000003">
    <property type="protein sequence ID" value="MBA5630129.1"/>
    <property type="molecule type" value="Genomic_DNA"/>
</dbReference>
<evidence type="ECO:0000313" key="2">
    <source>
        <dbReference type="EMBL" id="MBA5630129.1"/>
    </source>
</evidence>
<name>A0A838ZT57_9FLAO</name>
<dbReference type="RefSeq" id="WP_182043733.1">
    <property type="nucleotide sequence ID" value="NZ_JACDZE010000003.1"/>
</dbReference>